<dbReference type="PROSITE" id="PS51677">
    <property type="entry name" value="NODB"/>
    <property type="match status" value="1"/>
</dbReference>
<keyword evidence="1" id="KW-0732">Signal</keyword>
<dbReference type="SUPFAM" id="SSF88713">
    <property type="entry name" value="Glycoside hydrolase/deacetylase"/>
    <property type="match status" value="1"/>
</dbReference>
<organism evidence="3 4">
    <name type="scientific">Arsenicibacter rosenii</name>
    <dbReference type="NCBI Taxonomy" id="1750698"/>
    <lineage>
        <taxon>Bacteria</taxon>
        <taxon>Pseudomonadati</taxon>
        <taxon>Bacteroidota</taxon>
        <taxon>Cytophagia</taxon>
        <taxon>Cytophagales</taxon>
        <taxon>Spirosomataceae</taxon>
        <taxon>Arsenicibacter</taxon>
    </lineage>
</organism>
<reference evidence="3 4" key="1">
    <citation type="submission" date="2016-10" db="EMBL/GenBank/DDBJ databases">
        <title>Arsenicibacter rosenii gen. nov., sp. nov., an efficient arsenic-methylating bacterium isolated from an arsenic-contaminated paddy soil.</title>
        <authorList>
            <person name="Huang K."/>
        </authorList>
    </citation>
    <scope>NUCLEOTIDE SEQUENCE [LARGE SCALE GENOMIC DNA]</scope>
    <source>
        <strain evidence="3 4">SM-1</strain>
    </source>
</reference>
<dbReference type="PANTHER" id="PTHR34216">
    <property type="match status" value="1"/>
</dbReference>
<dbReference type="EMBL" id="MORL01000001">
    <property type="protein sequence ID" value="OIN61312.1"/>
    <property type="molecule type" value="Genomic_DNA"/>
</dbReference>
<sequence>MPTFNQFLSTNSDTLKTLYLSLLTLLTPSVLIAQHLPDWHGRKCAVALTYDDALQVHLDKAIPALDAVGLKGTFYLAGNFPGLKARIADWKRAAANGHELGNHTLFHPCAGGPGREWVKPAHDLNTYTMARILDEIRMTNTLLEVMDAQKERTFAFPCGDRMVEGKNYYEPVKQDFVAARGVVSRMQKAENIDLTNVDAYVINGQTGEQMIELVKQAIATNSVLVFLFHGVGGEHNLNVDEAEHKKLIQFLKQQDKEVWTASFLDVAKSVKAFRQARQAPQK</sequence>
<gene>
    <name evidence="3" type="ORF">BLX24_03480</name>
</gene>
<dbReference type="InterPro" id="IPR011330">
    <property type="entry name" value="Glyco_hydro/deAcase_b/a-brl"/>
</dbReference>
<dbReference type="CDD" id="cd10967">
    <property type="entry name" value="CE4_GLA_like_6s"/>
    <property type="match status" value="1"/>
</dbReference>
<protein>
    <submittedName>
        <fullName evidence="3">Chitooligosaccharide deacetylase</fullName>
    </submittedName>
</protein>
<dbReference type="Gene3D" id="3.20.20.370">
    <property type="entry name" value="Glycoside hydrolase/deacetylase"/>
    <property type="match status" value="1"/>
</dbReference>
<dbReference type="PANTHER" id="PTHR34216:SF11">
    <property type="entry name" value="CHITOOLIGOSACCHARIDE DEACETYLASE"/>
    <property type="match status" value="1"/>
</dbReference>
<proteinExistence type="predicted"/>
<dbReference type="InterPro" id="IPR051398">
    <property type="entry name" value="Polysacch_Deacetylase"/>
</dbReference>
<dbReference type="GO" id="GO:0005975">
    <property type="term" value="P:carbohydrate metabolic process"/>
    <property type="evidence" value="ECO:0007669"/>
    <property type="project" value="InterPro"/>
</dbReference>
<evidence type="ECO:0000259" key="2">
    <source>
        <dbReference type="PROSITE" id="PS51677"/>
    </source>
</evidence>
<name>A0A1S2VRB5_9BACT</name>
<accession>A0A1S2VRB5</accession>
<keyword evidence="4" id="KW-1185">Reference proteome</keyword>
<dbReference type="GO" id="GO:0016810">
    <property type="term" value="F:hydrolase activity, acting on carbon-nitrogen (but not peptide) bonds"/>
    <property type="evidence" value="ECO:0007669"/>
    <property type="project" value="InterPro"/>
</dbReference>
<dbReference type="InterPro" id="IPR002509">
    <property type="entry name" value="NODB_dom"/>
</dbReference>
<evidence type="ECO:0000256" key="1">
    <source>
        <dbReference type="ARBA" id="ARBA00022729"/>
    </source>
</evidence>
<dbReference type="AlphaFoldDB" id="A0A1S2VRB5"/>
<comment type="caution">
    <text evidence="3">The sequence shown here is derived from an EMBL/GenBank/DDBJ whole genome shotgun (WGS) entry which is preliminary data.</text>
</comment>
<feature type="domain" description="NodB homology" evidence="2">
    <location>
        <begin position="44"/>
        <end position="282"/>
    </location>
</feature>
<dbReference type="Pfam" id="PF01522">
    <property type="entry name" value="Polysacc_deac_1"/>
    <property type="match status" value="1"/>
</dbReference>
<evidence type="ECO:0000313" key="4">
    <source>
        <dbReference type="Proteomes" id="UP000181790"/>
    </source>
</evidence>
<evidence type="ECO:0000313" key="3">
    <source>
        <dbReference type="EMBL" id="OIN61312.1"/>
    </source>
</evidence>
<dbReference type="OrthoDB" id="9806342at2"/>
<dbReference type="Proteomes" id="UP000181790">
    <property type="component" value="Unassembled WGS sequence"/>
</dbReference>